<organism evidence="2 3">
    <name type="scientific">Candidatus Liptonbacteria bacterium RIFOXYB1_FULL_36_10</name>
    <dbReference type="NCBI Taxonomy" id="1798654"/>
    <lineage>
        <taxon>Bacteria</taxon>
        <taxon>Candidatus Liptoniibacteriota</taxon>
    </lineage>
</organism>
<dbReference type="Proteomes" id="UP000178599">
    <property type="component" value="Unassembled WGS sequence"/>
</dbReference>
<dbReference type="InterPro" id="IPR036291">
    <property type="entry name" value="NAD(P)-bd_dom_sf"/>
</dbReference>
<accession>A0A1G2CNB1</accession>
<gene>
    <name evidence="2" type="ORF">A2390_00040</name>
</gene>
<comment type="caution">
    <text evidence="2">The sequence shown here is derived from an EMBL/GenBank/DDBJ whole genome shotgun (WGS) entry which is preliminary data.</text>
</comment>
<evidence type="ECO:0000259" key="1">
    <source>
        <dbReference type="Pfam" id="PF01408"/>
    </source>
</evidence>
<dbReference type="InterPro" id="IPR000683">
    <property type="entry name" value="Gfo/Idh/MocA-like_OxRdtase_N"/>
</dbReference>
<name>A0A1G2CNB1_9BACT</name>
<dbReference type="PANTHER" id="PTHR43377">
    <property type="entry name" value="BILIVERDIN REDUCTASE A"/>
    <property type="match status" value="1"/>
</dbReference>
<dbReference type="EMBL" id="MHLE01000017">
    <property type="protein sequence ID" value="OGZ02863.1"/>
    <property type="molecule type" value="Genomic_DNA"/>
</dbReference>
<evidence type="ECO:0000313" key="2">
    <source>
        <dbReference type="EMBL" id="OGZ02863.1"/>
    </source>
</evidence>
<evidence type="ECO:0000313" key="3">
    <source>
        <dbReference type="Proteomes" id="UP000178599"/>
    </source>
</evidence>
<dbReference type="Gene3D" id="3.40.50.720">
    <property type="entry name" value="NAD(P)-binding Rossmann-like Domain"/>
    <property type="match status" value="1"/>
</dbReference>
<proteinExistence type="predicted"/>
<feature type="domain" description="Gfo/Idh/MocA-like oxidoreductase N-terminal" evidence="1">
    <location>
        <begin position="4"/>
        <end position="133"/>
    </location>
</feature>
<protein>
    <recommendedName>
        <fullName evidence="1">Gfo/Idh/MocA-like oxidoreductase N-terminal domain-containing protein</fullName>
    </recommendedName>
</protein>
<reference evidence="2 3" key="1">
    <citation type="journal article" date="2016" name="Nat. Commun.">
        <title>Thousands of microbial genomes shed light on interconnected biogeochemical processes in an aquifer system.</title>
        <authorList>
            <person name="Anantharaman K."/>
            <person name="Brown C.T."/>
            <person name="Hug L.A."/>
            <person name="Sharon I."/>
            <person name="Castelle C.J."/>
            <person name="Probst A.J."/>
            <person name="Thomas B.C."/>
            <person name="Singh A."/>
            <person name="Wilkins M.J."/>
            <person name="Karaoz U."/>
            <person name="Brodie E.L."/>
            <person name="Williams K.H."/>
            <person name="Hubbard S.S."/>
            <person name="Banfield J.F."/>
        </authorList>
    </citation>
    <scope>NUCLEOTIDE SEQUENCE [LARGE SCALE GENOMIC DNA]</scope>
</reference>
<dbReference type="SUPFAM" id="SSF51735">
    <property type="entry name" value="NAD(P)-binding Rossmann-fold domains"/>
    <property type="match status" value="1"/>
</dbReference>
<dbReference type="AlphaFoldDB" id="A0A1G2CNB1"/>
<sequence length="328" mass="37587">MKKNVFLIGAGNIGSRHLQALKAVCLPLNIKVVDPNEANLATAKERWEAMPEKSKITRQHQVEFLNTLPANKNKIDLAIISTSANVRAKIIRELLKKNKVKYLLMEKILFQKKSDYDSIGRLLAKNKIKAWVNCSRRAMPWYQKLAAELRGRSFTALVSLGSFSLISNVIHYLDYFSLIADDNRFIINTSQIEKKLISSKRPEFKELIGTIEVYFKNNSSVKITSRANDRGPLLVYINTPAIYCLLNETTGQHLIARASHNWKLEKINSPLILQSQLTNKIVEKILKNNSSNLTPLRESSTIHLNFLEPILKHLNRFQVIKYKKYPFT</sequence>
<dbReference type="Pfam" id="PF01408">
    <property type="entry name" value="GFO_IDH_MocA"/>
    <property type="match status" value="1"/>
</dbReference>
<dbReference type="GO" id="GO:0000166">
    <property type="term" value="F:nucleotide binding"/>
    <property type="evidence" value="ECO:0007669"/>
    <property type="project" value="InterPro"/>
</dbReference>
<dbReference type="InterPro" id="IPR051450">
    <property type="entry name" value="Gfo/Idh/MocA_Oxidoreductases"/>
</dbReference>
<dbReference type="PANTHER" id="PTHR43377:SF1">
    <property type="entry name" value="BILIVERDIN REDUCTASE A"/>
    <property type="match status" value="1"/>
</dbReference>